<organism evidence="1 2">
    <name type="scientific">Sphingobium fuliginis (strain ATCC 27551)</name>
    <dbReference type="NCBI Taxonomy" id="336203"/>
    <lineage>
        <taxon>Bacteria</taxon>
        <taxon>Pseudomonadati</taxon>
        <taxon>Pseudomonadota</taxon>
        <taxon>Alphaproteobacteria</taxon>
        <taxon>Sphingomonadales</taxon>
        <taxon>Sphingomonadaceae</taxon>
        <taxon>Sphingobium</taxon>
    </lineage>
</organism>
<dbReference type="Proteomes" id="UP000221538">
    <property type="component" value="Unassembled WGS sequence"/>
</dbReference>
<sequence>MVQKFVGRFANFALSEAAFSLGLADFEVGRSFGPVEGDMVSAELFLPVRAVEVRAENVRLGGMERASKLFETPRS</sequence>
<protein>
    <submittedName>
        <fullName evidence="1">Uncharacterized protein</fullName>
    </submittedName>
</protein>
<proteinExistence type="predicted"/>
<evidence type="ECO:0000313" key="2">
    <source>
        <dbReference type="Proteomes" id="UP000221538"/>
    </source>
</evidence>
<reference evidence="1 2" key="1">
    <citation type="journal article" date="2013" name="Biodegradation">
        <title>Occurrence of 4-tert-butylphenol (4-t-BP) biodegradation in an aquatic sample caused by the presence of Spirodela polyrrhiza and isolation of a 4-t-BP-utilizing bacterium.</title>
        <authorList>
            <person name="Ogata Y."/>
            <person name="Toyama T."/>
            <person name="Yu N."/>
            <person name="Wang X."/>
            <person name="Sei K."/>
            <person name="Ike M."/>
        </authorList>
    </citation>
    <scope>NUCLEOTIDE SEQUENCE [LARGE SCALE GENOMIC DNA]</scope>
    <source>
        <strain evidence="1 2">OMI</strain>
    </source>
</reference>
<comment type="caution">
    <text evidence="1">The sequence shown here is derived from an EMBL/GenBank/DDBJ whole genome shotgun (WGS) entry which is preliminary data.</text>
</comment>
<dbReference type="EMBL" id="BEWI01000032">
    <property type="protein sequence ID" value="GAY22779.1"/>
    <property type="molecule type" value="Genomic_DNA"/>
</dbReference>
<gene>
    <name evidence="1" type="ORF">SFOMI_3341</name>
</gene>
<accession>A0A292ZIV7</accession>
<dbReference type="AlphaFoldDB" id="A0A292ZIV7"/>
<reference evidence="1 2" key="2">
    <citation type="journal article" date="2013" name="Environ. Sci. Technol.">
        <title>The 4-tert-butylphenol-utilizing bacterium Sphingobium fuliginis OMI can degrade bisphenols via phenolic ring hydroxylation and meta-cleavage pathway.</title>
        <authorList>
            <person name="Ogata Y."/>
            <person name="Goda S."/>
            <person name="Toyama T."/>
            <person name="Sei K."/>
            <person name="Ike M."/>
        </authorList>
    </citation>
    <scope>NUCLEOTIDE SEQUENCE [LARGE SCALE GENOMIC DNA]</scope>
    <source>
        <strain evidence="1 2">OMI</strain>
    </source>
</reference>
<evidence type="ECO:0000313" key="1">
    <source>
        <dbReference type="EMBL" id="GAY22779.1"/>
    </source>
</evidence>
<name>A0A292ZIV7_SPHSA</name>